<accession>A0A3P8FE53</accession>
<dbReference type="WBParaSite" id="HPBE_0002744701-mRNA-1">
    <property type="protein sequence ID" value="HPBE_0002744701-mRNA-1"/>
    <property type="gene ID" value="HPBE_0002744701"/>
</dbReference>
<protein>
    <submittedName>
        <fullName evidence="4">Vacuolar protein sorting-associated protein 53 homolog</fullName>
    </submittedName>
</protein>
<sequence length="165" mass="19282">MSMFKELMEEQRRVAEKQQKDLLDMVLRHVRGAGMLSTTGEAMSVPNAMAALSNRIDKFVFDPDVDSCFSKWYIRYRAVFVEDGKQLPESARVRLLREKLDAASFEKYQRHVLPKEVSEIGFDETVSTLKQLFDVKTSEFTTRYQCLKLEKKECEDYLTYTGREL</sequence>
<keyword evidence="3" id="KW-1185">Reference proteome</keyword>
<gene>
    <name evidence="2" type="ORF">HPBE_LOCUS27446</name>
</gene>
<accession>A0A183GXM7</accession>
<evidence type="ECO:0000259" key="1">
    <source>
        <dbReference type="Pfam" id="PF23309"/>
    </source>
</evidence>
<proteinExistence type="predicted"/>
<dbReference type="Pfam" id="PF23309">
    <property type="entry name" value="DUF7083"/>
    <property type="match status" value="1"/>
</dbReference>
<evidence type="ECO:0000313" key="4">
    <source>
        <dbReference type="WBParaSite" id="HPBE_0002744701-mRNA-1"/>
    </source>
</evidence>
<dbReference type="InterPro" id="IPR055510">
    <property type="entry name" value="DUF7083"/>
</dbReference>
<dbReference type="Proteomes" id="UP000050761">
    <property type="component" value="Unassembled WGS sequence"/>
</dbReference>
<evidence type="ECO:0000313" key="2">
    <source>
        <dbReference type="EMBL" id="VDP64120.1"/>
    </source>
</evidence>
<evidence type="ECO:0000313" key="3">
    <source>
        <dbReference type="Proteomes" id="UP000050761"/>
    </source>
</evidence>
<reference evidence="4" key="2">
    <citation type="submission" date="2019-09" db="UniProtKB">
        <authorList>
            <consortium name="WormBaseParasite"/>
        </authorList>
    </citation>
    <scope>IDENTIFICATION</scope>
</reference>
<dbReference type="EMBL" id="UZAH01044228">
    <property type="protein sequence ID" value="VDP64120.1"/>
    <property type="molecule type" value="Genomic_DNA"/>
</dbReference>
<feature type="domain" description="DUF7083" evidence="1">
    <location>
        <begin position="49"/>
        <end position="136"/>
    </location>
</feature>
<organism evidence="3 4">
    <name type="scientific">Heligmosomoides polygyrus</name>
    <name type="common">Parasitic roundworm</name>
    <dbReference type="NCBI Taxonomy" id="6339"/>
    <lineage>
        <taxon>Eukaryota</taxon>
        <taxon>Metazoa</taxon>
        <taxon>Ecdysozoa</taxon>
        <taxon>Nematoda</taxon>
        <taxon>Chromadorea</taxon>
        <taxon>Rhabditida</taxon>
        <taxon>Rhabditina</taxon>
        <taxon>Rhabditomorpha</taxon>
        <taxon>Strongyloidea</taxon>
        <taxon>Heligmosomidae</taxon>
        <taxon>Heligmosomoides</taxon>
    </lineage>
</organism>
<dbReference type="OrthoDB" id="5870688at2759"/>
<dbReference type="AlphaFoldDB" id="A0A183GXM7"/>
<reference evidence="2 3" key="1">
    <citation type="submission" date="2018-11" db="EMBL/GenBank/DDBJ databases">
        <authorList>
            <consortium name="Pathogen Informatics"/>
        </authorList>
    </citation>
    <scope>NUCLEOTIDE SEQUENCE [LARGE SCALE GENOMIC DNA]</scope>
</reference>
<name>A0A183GXM7_HELPZ</name>